<proteinExistence type="predicted"/>
<reference evidence="1" key="1">
    <citation type="journal article" date="2014" name="Front. Microbiol.">
        <title>High frequency of phylogenetically diverse reductive dehalogenase-homologous genes in deep subseafloor sedimentary metagenomes.</title>
        <authorList>
            <person name="Kawai M."/>
            <person name="Futagami T."/>
            <person name="Toyoda A."/>
            <person name="Takaki Y."/>
            <person name="Nishi S."/>
            <person name="Hori S."/>
            <person name="Arai W."/>
            <person name="Tsubouchi T."/>
            <person name="Morono Y."/>
            <person name="Uchiyama I."/>
            <person name="Ito T."/>
            <person name="Fujiyama A."/>
            <person name="Inagaki F."/>
            <person name="Takami H."/>
        </authorList>
    </citation>
    <scope>NUCLEOTIDE SEQUENCE</scope>
    <source>
        <strain evidence="1">Expedition CK06-06</strain>
    </source>
</reference>
<organism evidence="1">
    <name type="scientific">marine sediment metagenome</name>
    <dbReference type="NCBI Taxonomy" id="412755"/>
    <lineage>
        <taxon>unclassified sequences</taxon>
        <taxon>metagenomes</taxon>
        <taxon>ecological metagenomes</taxon>
    </lineage>
</organism>
<name>X1IM17_9ZZZZ</name>
<evidence type="ECO:0000313" key="1">
    <source>
        <dbReference type="EMBL" id="GAH58598.1"/>
    </source>
</evidence>
<sequence>LIKTGRKAYVIEAIPKKKREDKPNYGKLWIDKEDFSILKIEIEQESLAGFESISERLKEREIKPLISTIHYYGIEKEGLRFPSKTVFKEDYRYPRRYRVLGRAVKSWIKIEYDEYRFFTIDVKVKYESVGI</sequence>
<accession>X1IM17</accession>
<dbReference type="EMBL" id="BARU01023906">
    <property type="protein sequence ID" value="GAH58598.1"/>
    <property type="molecule type" value="Genomic_DNA"/>
</dbReference>
<feature type="non-terminal residue" evidence="1">
    <location>
        <position position="1"/>
    </location>
</feature>
<dbReference type="Gene3D" id="2.50.20.10">
    <property type="entry name" value="Lipoprotein localisation LolA/LolB/LppX"/>
    <property type="match status" value="1"/>
</dbReference>
<comment type="caution">
    <text evidence="1">The sequence shown here is derived from an EMBL/GenBank/DDBJ whole genome shotgun (WGS) entry which is preliminary data.</text>
</comment>
<protein>
    <submittedName>
        <fullName evidence="1">Uncharacterized protein</fullName>
    </submittedName>
</protein>
<dbReference type="AlphaFoldDB" id="X1IM17"/>
<gene>
    <name evidence="1" type="ORF">S03H2_38748</name>
</gene>